<evidence type="ECO:0000259" key="1">
    <source>
        <dbReference type="Pfam" id="PF03732"/>
    </source>
</evidence>
<reference evidence="2" key="1">
    <citation type="submission" date="2025-08" db="UniProtKB">
        <authorList>
            <consortium name="RefSeq"/>
        </authorList>
    </citation>
    <scope>IDENTIFICATION</scope>
    <source>
        <tissue evidence="2">Whole insect</tissue>
    </source>
</reference>
<sequence length="277" mass="31848">MPLPFNPNHLKSSELAYEISIRGQDVPKTAEERRQLLRGLLTQESSNRSTSSISMDIDFAENFKQTSESVQNITEIVQTFVGSRKSSQYKTLIDRLSHVANRLRRMETNTEQEQKSKKELTTKLSMLEGVLEEKVTPQQDDIAEAPASTPIASPIRLPQVGVPKLVPVYKWNLQKFTGTENLVGFLEKLETLKVSRNCSDQDLFLSASDLFEGPAFTWWHNHFVRESFTSWADLVSALKETYLPVDYERNLWDKIRSTKQQFGETVWRACFAIYCKF</sequence>
<dbReference type="Pfam" id="PF03732">
    <property type="entry name" value="Retrotrans_gag"/>
    <property type="match status" value="1"/>
</dbReference>
<organism evidence="2">
    <name type="scientific">Diabrotica virgifera virgifera</name>
    <name type="common">western corn rootworm</name>
    <dbReference type="NCBI Taxonomy" id="50390"/>
    <lineage>
        <taxon>Eukaryota</taxon>
        <taxon>Metazoa</taxon>
        <taxon>Ecdysozoa</taxon>
        <taxon>Arthropoda</taxon>
        <taxon>Hexapoda</taxon>
        <taxon>Insecta</taxon>
        <taxon>Pterygota</taxon>
        <taxon>Neoptera</taxon>
        <taxon>Endopterygota</taxon>
        <taxon>Coleoptera</taxon>
        <taxon>Polyphaga</taxon>
        <taxon>Cucujiformia</taxon>
        <taxon>Chrysomeloidea</taxon>
        <taxon>Chrysomelidae</taxon>
        <taxon>Galerucinae</taxon>
        <taxon>Diabroticina</taxon>
        <taxon>Diabroticites</taxon>
        <taxon>Diabrotica</taxon>
    </lineage>
</organism>
<dbReference type="RefSeq" id="XP_028134364.1">
    <property type="nucleotide sequence ID" value="XM_028278563.1"/>
</dbReference>
<gene>
    <name evidence="2" type="primary">LOC114329451</name>
</gene>
<name>A0A6P7FEB9_DIAVI</name>
<feature type="domain" description="Retrotransposon gag" evidence="1">
    <location>
        <begin position="210"/>
        <end position="267"/>
    </location>
</feature>
<proteinExistence type="predicted"/>
<dbReference type="InterPro" id="IPR005162">
    <property type="entry name" value="Retrotrans_gag_dom"/>
</dbReference>
<dbReference type="AlphaFoldDB" id="A0A6P7FEB9"/>
<protein>
    <submittedName>
        <fullName evidence="2">Uncharacterized protein LOC114329451</fullName>
    </submittedName>
</protein>
<accession>A0A6P7FEB9</accession>
<dbReference type="InParanoid" id="A0A6P7FEB9"/>
<evidence type="ECO:0000313" key="2">
    <source>
        <dbReference type="RefSeq" id="XP_028134364.1"/>
    </source>
</evidence>